<comment type="caution">
    <text evidence="2">The sequence shown here is derived from an EMBL/GenBank/DDBJ whole genome shotgun (WGS) entry which is preliminary data.</text>
</comment>
<organism evidence="2">
    <name type="scientific">Cryptosporidium canis</name>
    <dbReference type="NCBI Taxonomy" id="195482"/>
    <lineage>
        <taxon>Eukaryota</taxon>
        <taxon>Sar</taxon>
        <taxon>Alveolata</taxon>
        <taxon>Apicomplexa</taxon>
        <taxon>Conoidasida</taxon>
        <taxon>Coccidia</taxon>
        <taxon>Eucoccidiorida</taxon>
        <taxon>Eimeriorina</taxon>
        <taxon>Cryptosporidiidae</taxon>
        <taxon>Cryptosporidium</taxon>
    </lineage>
</organism>
<reference evidence="2" key="1">
    <citation type="submission" date="2022-10" db="EMBL/GenBank/DDBJ databases">
        <title>Adaptive evolution leads to modifications in subtelomeric GC content in a zoonotic Cryptosporidium species.</title>
        <authorList>
            <person name="Li J."/>
            <person name="Feng Y."/>
            <person name="Xiao L."/>
        </authorList>
    </citation>
    <scope>NUCLEOTIDE SEQUENCE</scope>
    <source>
        <strain evidence="2">33844</strain>
    </source>
</reference>
<dbReference type="Proteomes" id="UP001067231">
    <property type="component" value="Unassembled WGS sequence"/>
</dbReference>
<feature type="region of interest" description="Disordered" evidence="1">
    <location>
        <begin position="339"/>
        <end position="365"/>
    </location>
</feature>
<dbReference type="EMBL" id="JAPCXC010000017">
    <property type="protein sequence ID" value="KAJ1611245.1"/>
    <property type="molecule type" value="Genomic_DNA"/>
</dbReference>
<dbReference type="AlphaFoldDB" id="A0A9D5DK69"/>
<protein>
    <submittedName>
        <fullName evidence="2">Uncharacterized protein</fullName>
    </submittedName>
</protein>
<feature type="compositionally biased region" description="Low complexity" evidence="1">
    <location>
        <begin position="165"/>
        <end position="182"/>
    </location>
</feature>
<feature type="compositionally biased region" description="Polar residues" evidence="1">
    <location>
        <begin position="76"/>
        <end position="87"/>
    </location>
</feature>
<feature type="region of interest" description="Disordered" evidence="1">
    <location>
        <begin position="76"/>
        <end position="202"/>
    </location>
</feature>
<gene>
    <name evidence="2" type="ORF">OJ253_941</name>
</gene>
<accession>A0A9D5DK69</accession>
<name>A0A9D5DK69_9CRYT</name>
<evidence type="ECO:0000313" key="2">
    <source>
        <dbReference type="EMBL" id="KAJ1611245.1"/>
    </source>
</evidence>
<proteinExistence type="predicted"/>
<feature type="compositionally biased region" description="Basic and acidic residues" evidence="1">
    <location>
        <begin position="88"/>
        <end position="119"/>
    </location>
</feature>
<feature type="region of interest" description="Disordered" evidence="1">
    <location>
        <begin position="276"/>
        <end position="301"/>
    </location>
</feature>
<sequence>MFIIERAVNIFTLIYELEANIVLKESGISRIGLDNQTTNISSVIDSSVKVNPTFRAGFIPNQLILNASLINELSQESSSGDKNVAQSNEERLRKSEVKPEGPDHKQYKRRETERKDTAKPSELQTETQVTYEALRPSEKGQSQNIPNLELSRIDSPDTLSTQQIQQKHSSSASFSSHYQSQHKSSVHGQTGSKDRNMPASSPRFVRINNNLVDNSFNSHRMQDPVRGMPSVASPAPLVYNNTNIQGVSCRNIRPNSNIVPNGGMGEVLASPISSKPQNMLGASSPQQMQSPISYSQANSNSRYTITPNPSVVRYIEQKSAEGLASPIGFSPLASPTYRKNISQGRANNGASPKSNLNNLTFSYKG</sequence>
<dbReference type="OrthoDB" id="342662at2759"/>
<evidence type="ECO:0000256" key="1">
    <source>
        <dbReference type="SAM" id="MobiDB-lite"/>
    </source>
</evidence>